<evidence type="ECO:0000256" key="1">
    <source>
        <dbReference type="ARBA" id="ARBA00004555"/>
    </source>
</evidence>
<name>A0A1I8EF32_WUCBA</name>
<reference evidence="8" key="1">
    <citation type="submission" date="2016-11" db="UniProtKB">
        <authorList>
            <consortium name="WormBaseParasite"/>
        </authorList>
    </citation>
    <scope>IDENTIFICATION</scope>
    <source>
        <strain evidence="8">pt0022</strain>
    </source>
</reference>
<evidence type="ECO:0000256" key="4">
    <source>
        <dbReference type="SAM" id="MobiDB-lite"/>
    </source>
</evidence>
<dbReference type="InterPro" id="IPR058565">
    <property type="entry name" value="Ig_TRAPPC9_Trs120_1st"/>
</dbReference>
<sequence>MIPFLSPITFTVSDNPKRIFNADFSATINTDLLRFGELQAHRRITGFIGVVQAPIEDEKGVTSQQFSDVDTVADRRVVSNPRAHFFAKIKEQYDFVKVEYASTVVDSRCVVIGYPEESIKALCSSRELFCFKSLDDADSLEIGIRDFLRSIYYVLESRRLDLSFEKLEFPPCPALIDEQKYRQGLENKTSKIYRKKCIGRLRKQVADYTLMTGLPTLAMDSYQSAIEFLKQSNDLLWLAAAYEGWACAAIIAKYDLADEYPSISGIQRISSATSEQVLSARKTSQCGTGSGKCSINYMEIVERFKLALESYERFSFAAWVEYECMMKAASVFRYQRLYADMEGFIRERIGKYLDDSFDQFDHFTKALICLNSAEVYRKIGFNRKSAFFARLGVLFRLHMAESGSRTVADYRQVYPVLYRTLIGYGMPENPKEFSSDLMRLGPVHIQRKALHEVFMSALHAEYYDAAIRHLCYILQVYYDYMDQETSERMLGEFTKLVASRDVQHQLNEHISLPQHGLIIPPIQMMRFPKLECICSLPGHLAATTIRPKLHSDVFIYSPFQQEITSKVTWVQDCACEVSVSVINCLPCELSVSNLELLSEGCAFEPIPVRLTLPACSGNTEAVDLKLIGVPRQILGVRNVCKLRDFPERVKSKDFFSSMFDIEILPALPVLELKTSLSRAPISEDDVEPTAEITVYSGQTFEHSVSLVNTSKTITVRHVNLVIRQPKVCGGPCMIEIASSEWLDDNDSTAELRRIEPLERKQIKFRIFGIDPSAMAEDGSQKERDSEAEISTCDAPSVEETHDRIPFTGRLLTCEFIFYYRADIDGPNGEYERRCRLPLAVSIVPAVTVAAWHVLPGDGPTTRYVVVDVTNNTEWDAELTYGKDRVIGVQPKEFCRVPLLCKCCSEVASNAFQEAASRASHMMQMQEMERLRQILERHVSWHLDIRWSISSSSLSGSVPVGPLLSSVSLLKQLVVPVISVQANVNGMALLSDDEITVGIGEIIQLSLSLITPTNDTRSFSGLIQLQCYRDLQNGSFIESGDNMIVLNTESIPFQIVQKEETVEIATLSAADTISVENDYAPVATANFSKEPVKRVVIQETFHANFQLLFRYEGAHKIRPLIILNDKSIISADELFCCAISFTLAQMYWELAVFICRTLLTVSMSDQLLFDIYPRLNKSKVDIIAAKLRTVRKHSDNINCALLKTLATITHQTLFPCDLNFIDVENCRLCRKETKYNCANLRKVPYM</sequence>
<feature type="region of interest" description="Disordered" evidence="4">
    <location>
        <begin position="774"/>
        <end position="793"/>
    </location>
</feature>
<evidence type="ECO:0000256" key="2">
    <source>
        <dbReference type="ARBA" id="ARBA00008459"/>
    </source>
</evidence>
<accession>A0A1I8EF32</accession>
<evidence type="ECO:0000313" key="8">
    <source>
        <dbReference type="WBParaSite" id="maker-PairedContig_1641-snap-gene-0.16-mRNA-1"/>
    </source>
</evidence>
<dbReference type="Pfam" id="PF26251">
    <property type="entry name" value="TPR_TRAPPC9-Trs120"/>
    <property type="match status" value="1"/>
</dbReference>
<comment type="similarity">
    <text evidence="2">Belongs to the NIBP family.</text>
</comment>
<keyword evidence="3" id="KW-0333">Golgi apparatus</keyword>
<dbReference type="STRING" id="6293.A0A1I8EF32"/>
<protein>
    <submittedName>
        <fullName evidence="8">Uncharacterized protein</fullName>
    </submittedName>
</protein>
<dbReference type="AlphaFoldDB" id="A0A1I8EF32"/>
<dbReference type="PANTHER" id="PTHR21512">
    <property type="entry name" value="TRAFFICKING PROTEIN PARTICLE COMPLEX SUBUNIT 9"/>
    <property type="match status" value="1"/>
</dbReference>
<proteinExistence type="inferred from homology"/>
<feature type="domain" description="Trs120/TRAPPC9 first Ig-like" evidence="7">
    <location>
        <begin position="544"/>
        <end position="618"/>
    </location>
</feature>
<dbReference type="InterPro" id="IPR058564">
    <property type="entry name" value="TPR_TRAPPC9_Trs120"/>
</dbReference>
<evidence type="ECO:0000256" key="3">
    <source>
        <dbReference type="ARBA" id="ARBA00023034"/>
    </source>
</evidence>
<dbReference type="PANTHER" id="PTHR21512:SF5">
    <property type="entry name" value="TRAFFICKING PROTEIN PARTICLE COMPLEX SUBUNIT 9"/>
    <property type="match status" value="1"/>
</dbReference>
<evidence type="ECO:0000259" key="6">
    <source>
        <dbReference type="Pfam" id="PF26251"/>
    </source>
</evidence>
<organism evidence="8">
    <name type="scientific">Wuchereria bancrofti</name>
    <dbReference type="NCBI Taxonomy" id="6293"/>
    <lineage>
        <taxon>Eukaryota</taxon>
        <taxon>Metazoa</taxon>
        <taxon>Ecdysozoa</taxon>
        <taxon>Nematoda</taxon>
        <taxon>Chromadorea</taxon>
        <taxon>Rhabditida</taxon>
        <taxon>Spirurina</taxon>
        <taxon>Spiruromorpha</taxon>
        <taxon>Filarioidea</taxon>
        <taxon>Onchocercidae</taxon>
        <taxon>Wuchereria</taxon>
    </lineage>
</organism>
<dbReference type="InterPro" id="IPR013935">
    <property type="entry name" value="Trs120_TRAPPC9"/>
</dbReference>
<feature type="domain" description="Trs120/TRAPPC9 N-terminal" evidence="5">
    <location>
        <begin position="188"/>
        <end position="254"/>
    </location>
</feature>
<dbReference type="Pfam" id="PF26254">
    <property type="entry name" value="Ig_TRAPPC9-Trs120_1st"/>
    <property type="match status" value="1"/>
</dbReference>
<comment type="subcellular location">
    <subcellularLocation>
        <location evidence="1">Golgi apparatus</location>
    </subcellularLocation>
</comment>
<dbReference type="GO" id="GO:0005802">
    <property type="term" value="C:trans-Golgi network"/>
    <property type="evidence" value="ECO:0007669"/>
    <property type="project" value="TreeGrafter"/>
</dbReference>
<feature type="domain" description="Trs120/TRAPPC9 TPR region" evidence="6">
    <location>
        <begin position="353"/>
        <end position="499"/>
    </location>
</feature>
<dbReference type="InterPro" id="IPR058563">
    <property type="entry name" value="Trs120_TRAPPC9_N"/>
</dbReference>
<dbReference type="WBParaSite" id="maker-PairedContig_1641-snap-gene-0.16-mRNA-1">
    <property type="protein sequence ID" value="maker-PairedContig_1641-snap-gene-0.16-mRNA-1"/>
    <property type="gene ID" value="maker-PairedContig_1641-snap-gene-0.16"/>
</dbReference>
<evidence type="ECO:0000259" key="5">
    <source>
        <dbReference type="Pfam" id="PF08626"/>
    </source>
</evidence>
<evidence type="ECO:0000259" key="7">
    <source>
        <dbReference type="Pfam" id="PF26254"/>
    </source>
</evidence>
<dbReference type="Pfam" id="PF08626">
    <property type="entry name" value="TRAPPC9-Trs120"/>
    <property type="match status" value="1"/>
</dbReference>